<keyword evidence="1 4" id="KW-0238">DNA-binding</keyword>
<dbReference type="PANTHER" id="PTHR46558:SF11">
    <property type="entry name" value="HTH-TYPE TRANSCRIPTIONAL REGULATOR XRE"/>
    <property type="match status" value="1"/>
</dbReference>
<evidence type="ECO:0000313" key="5">
    <source>
        <dbReference type="Proteomes" id="UP000011944"/>
    </source>
</evidence>
<dbReference type="Gene3D" id="1.10.260.40">
    <property type="entry name" value="lambda repressor-like DNA-binding domains"/>
    <property type="match status" value="1"/>
</dbReference>
<evidence type="ECO:0000256" key="2">
    <source>
        <dbReference type="SAM" id="Phobius"/>
    </source>
</evidence>
<dbReference type="CDD" id="cd00093">
    <property type="entry name" value="HTH_XRE"/>
    <property type="match status" value="1"/>
</dbReference>
<gene>
    <name evidence="4" type="ORF">CFSAN001627_17408</name>
</gene>
<dbReference type="InterPro" id="IPR010982">
    <property type="entry name" value="Lambda_DNA-bd_dom_sf"/>
</dbReference>
<dbReference type="EMBL" id="AMXI01001064">
    <property type="protein sequence ID" value="EKN40768.1"/>
    <property type="molecule type" value="Genomic_DNA"/>
</dbReference>
<evidence type="ECO:0000313" key="4">
    <source>
        <dbReference type="EMBL" id="EKN40768.1"/>
    </source>
</evidence>
<keyword evidence="2" id="KW-0812">Transmembrane</keyword>
<dbReference type="AlphaFoldDB" id="M1ZVL4"/>
<protein>
    <submittedName>
        <fullName evidence="4">Putative DNA-binding protein</fullName>
    </submittedName>
</protein>
<sequence length="64" mass="7259">MEKLSIGEVIYRLRKEKGITQEQLANFIGVSTAAVSKWESETSYPDITLLPVIAIFLMLLLILY</sequence>
<accession>M1ZVL4</accession>
<dbReference type="Proteomes" id="UP000011944">
    <property type="component" value="Unassembled WGS sequence"/>
</dbReference>
<dbReference type="Pfam" id="PF01381">
    <property type="entry name" value="HTH_3"/>
    <property type="match status" value="1"/>
</dbReference>
<keyword evidence="2" id="KW-1133">Transmembrane helix</keyword>
<proteinExistence type="predicted"/>
<organism evidence="4 5">
    <name type="scientific">Clostridium botulinum CFSAN001627</name>
    <dbReference type="NCBI Taxonomy" id="1232189"/>
    <lineage>
        <taxon>Bacteria</taxon>
        <taxon>Bacillati</taxon>
        <taxon>Bacillota</taxon>
        <taxon>Clostridia</taxon>
        <taxon>Eubacteriales</taxon>
        <taxon>Clostridiaceae</taxon>
        <taxon>Clostridium</taxon>
    </lineage>
</organism>
<dbReference type="SUPFAM" id="SSF47413">
    <property type="entry name" value="lambda repressor-like DNA-binding domains"/>
    <property type="match status" value="1"/>
</dbReference>
<dbReference type="GO" id="GO:0003677">
    <property type="term" value="F:DNA binding"/>
    <property type="evidence" value="ECO:0007669"/>
    <property type="project" value="UniProtKB-KW"/>
</dbReference>
<keyword evidence="2" id="KW-0472">Membrane</keyword>
<evidence type="ECO:0000259" key="3">
    <source>
        <dbReference type="PROSITE" id="PS50943"/>
    </source>
</evidence>
<comment type="caution">
    <text evidence="4">The sequence shown here is derived from an EMBL/GenBank/DDBJ whole genome shotgun (WGS) entry which is preliminary data.</text>
</comment>
<dbReference type="PROSITE" id="PS50943">
    <property type="entry name" value="HTH_CROC1"/>
    <property type="match status" value="1"/>
</dbReference>
<reference evidence="4 5" key="2">
    <citation type="submission" date="2013-03" db="EMBL/GenBank/DDBJ databases">
        <title>Diversity in Clostridium botulinum.</title>
        <authorList>
            <person name="Timme R.E."/>
            <person name="Allard M."/>
            <person name="Luo Y."/>
            <person name="Strain E."/>
            <person name="Gonzalez-Escalona N."/>
            <person name="Brown E."/>
        </authorList>
    </citation>
    <scope>NUCLEOTIDE SEQUENCE [LARGE SCALE GENOMIC DNA]</scope>
    <source>
        <strain evidence="4 5">CFSAN001627</strain>
    </source>
</reference>
<dbReference type="InterPro" id="IPR001387">
    <property type="entry name" value="Cro/C1-type_HTH"/>
</dbReference>
<dbReference type="SMART" id="SM00530">
    <property type="entry name" value="HTH_XRE"/>
    <property type="match status" value="1"/>
</dbReference>
<feature type="domain" description="HTH cro/C1-type" evidence="3">
    <location>
        <begin position="10"/>
        <end position="63"/>
    </location>
</feature>
<name>M1ZVL4_CLOBO</name>
<feature type="transmembrane region" description="Helical" evidence="2">
    <location>
        <begin position="47"/>
        <end position="63"/>
    </location>
</feature>
<reference evidence="4 5" key="1">
    <citation type="submission" date="2012-10" db="EMBL/GenBank/DDBJ databases">
        <authorList>
            <person name="Strain E.A."/>
            <person name="Brown E."/>
            <person name="Allard M.W."/>
            <person name="Gonzalez-Escalona N."/>
            <person name="Timme R."/>
        </authorList>
    </citation>
    <scope>NUCLEOTIDE SEQUENCE [LARGE SCALE GENOMIC DNA]</scope>
    <source>
        <strain evidence="4 5">CFSAN001627</strain>
    </source>
</reference>
<dbReference type="PANTHER" id="PTHR46558">
    <property type="entry name" value="TRACRIPTIONAL REGULATORY PROTEIN-RELATED-RELATED"/>
    <property type="match status" value="1"/>
</dbReference>
<dbReference type="PATRIC" id="fig|1232189.3.peg.2731"/>
<evidence type="ECO:0000256" key="1">
    <source>
        <dbReference type="ARBA" id="ARBA00023125"/>
    </source>
</evidence>